<protein>
    <submittedName>
        <fullName evidence="1">Uncharacterized protein</fullName>
    </submittedName>
</protein>
<sequence>MHVSIDQVMMFLVDFN</sequence>
<reference evidence="1" key="1">
    <citation type="submission" date="2018-02" db="EMBL/GenBank/DDBJ databases">
        <title>Rhizophora mucronata_Transcriptome.</title>
        <authorList>
            <person name="Meera S.P."/>
            <person name="Sreeshan A."/>
            <person name="Augustine A."/>
        </authorList>
    </citation>
    <scope>NUCLEOTIDE SEQUENCE</scope>
    <source>
        <tissue evidence="1">Leaf</tissue>
    </source>
</reference>
<name>A0A2P2QFE0_RHIMU</name>
<dbReference type="EMBL" id="GGEC01085248">
    <property type="protein sequence ID" value="MBX65732.1"/>
    <property type="molecule type" value="Transcribed_RNA"/>
</dbReference>
<evidence type="ECO:0000313" key="1">
    <source>
        <dbReference type="EMBL" id="MBX65732.1"/>
    </source>
</evidence>
<organism evidence="1">
    <name type="scientific">Rhizophora mucronata</name>
    <name type="common">Asiatic mangrove</name>
    <dbReference type="NCBI Taxonomy" id="61149"/>
    <lineage>
        <taxon>Eukaryota</taxon>
        <taxon>Viridiplantae</taxon>
        <taxon>Streptophyta</taxon>
        <taxon>Embryophyta</taxon>
        <taxon>Tracheophyta</taxon>
        <taxon>Spermatophyta</taxon>
        <taxon>Magnoliopsida</taxon>
        <taxon>eudicotyledons</taxon>
        <taxon>Gunneridae</taxon>
        <taxon>Pentapetalae</taxon>
        <taxon>rosids</taxon>
        <taxon>fabids</taxon>
        <taxon>Malpighiales</taxon>
        <taxon>Rhizophoraceae</taxon>
        <taxon>Rhizophora</taxon>
    </lineage>
</organism>
<accession>A0A2P2QFE0</accession>
<dbReference type="AlphaFoldDB" id="A0A2P2QFE0"/>
<proteinExistence type="predicted"/>